<dbReference type="AlphaFoldDB" id="A0A9N9JS17"/>
<gene>
    <name evidence="1" type="ORF">RFULGI_LOCUS17080</name>
</gene>
<sequence length="110" mass="12507">TKIRNPNITDDSTQEQAISYIKDSYQAFYKSEDINKEAALQITTSEQNLSLTRPITEKEISLVINKLPNNKAPDSDGLIYEFYKDTKELILPIFVKVFNNMMNTGTIPSS</sequence>
<name>A0A9N9JS17_9GLOM</name>
<dbReference type="EMBL" id="CAJVPZ010064670">
    <property type="protein sequence ID" value="CAG8794494.1"/>
    <property type="molecule type" value="Genomic_DNA"/>
</dbReference>
<organism evidence="1 2">
    <name type="scientific">Racocetra fulgida</name>
    <dbReference type="NCBI Taxonomy" id="60492"/>
    <lineage>
        <taxon>Eukaryota</taxon>
        <taxon>Fungi</taxon>
        <taxon>Fungi incertae sedis</taxon>
        <taxon>Mucoromycota</taxon>
        <taxon>Glomeromycotina</taxon>
        <taxon>Glomeromycetes</taxon>
        <taxon>Diversisporales</taxon>
        <taxon>Gigasporaceae</taxon>
        <taxon>Racocetra</taxon>
    </lineage>
</organism>
<comment type="caution">
    <text evidence="1">The sequence shown here is derived from an EMBL/GenBank/DDBJ whole genome shotgun (WGS) entry which is preliminary data.</text>
</comment>
<keyword evidence="2" id="KW-1185">Reference proteome</keyword>
<proteinExistence type="predicted"/>
<accession>A0A9N9JS17</accession>
<protein>
    <submittedName>
        <fullName evidence="1">2745_t:CDS:1</fullName>
    </submittedName>
</protein>
<dbReference type="OrthoDB" id="410381at2759"/>
<dbReference type="PANTHER" id="PTHR19446">
    <property type="entry name" value="REVERSE TRANSCRIPTASES"/>
    <property type="match status" value="1"/>
</dbReference>
<dbReference type="Proteomes" id="UP000789396">
    <property type="component" value="Unassembled WGS sequence"/>
</dbReference>
<feature type="non-terminal residue" evidence="1">
    <location>
        <position position="1"/>
    </location>
</feature>
<evidence type="ECO:0000313" key="1">
    <source>
        <dbReference type="EMBL" id="CAG8794494.1"/>
    </source>
</evidence>
<reference evidence="1" key="1">
    <citation type="submission" date="2021-06" db="EMBL/GenBank/DDBJ databases">
        <authorList>
            <person name="Kallberg Y."/>
            <person name="Tangrot J."/>
            <person name="Rosling A."/>
        </authorList>
    </citation>
    <scope>NUCLEOTIDE SEQUENCE</scope>
    <source>
        <strain evidence="1">IN212</strain>
    </source>
</reference>
<evidence type="ECO:0000313" key="2">
    <source>
        <dbReference type="Proteomes" id="UP000789396"/>
    </source>
</evidence>